<dbReference type="eggNOG" id="ENOG5033E8B">
    <property type="taxonomic scope" value="Bacteria"/>
</dbReference>
<gene>
    <name evidence="1" type="ordered locus">Cphamn1_1854</name>
</gene>
<dbReference type="HOGENOM" id="CLU_1990530_0_0_10"/>
<sequence>MKLNDGGIRLMFEDMIPQVEEAVKISRSWANNGWSMGFGPKSAEVNSLEAAEALPVSFIYREDAVNYWHQVELLGNDAADSGEKAISAMRSGDATAVENALYLSQYIEKPLAGKTSTWKSLYEALKEKTAECA</sequence>
<dbReference type="STRING" id="331678.Cphamn1_1854"/>
<dbReference type="KEGG" id="cpb:Cphamn1_1854"/>
<organism evidence="1">
    <name type="scientific">Chlorobium phaeobacteroides (strain BS1)</name>
    <dbReference type="NCBI Taxonomy" id="331678"/>
    <lineage>
        <taxon>Bacteria</taxon>
        <taxon>Pseudomonadati</taxon>
        <taxon>Chlorobiota</taxon>
        <taxon>Chlorobiia</taxon>
        <taxon>Chlorobiales</taxon>
        <taxon>Chlorobiaceae</taxon>
        <taxon>Chlorobium/Pelodictyon group</taxon>
        <taxon>Chlorobium</taxon>
    </lineage>
</organism>
<reference evidence="1" key="1">
    <citation type="submission" date="2008-06" db="EMBL/GenBank/DDBJ databases">
        <title>Complete sequence of Chlorobium phaeobacteroides BS1.</title>
        <authorList>
            <consortium name="US DOE Joint Genome Institute"/>
            <person name="Lucas S."/>
            <person name="Copeland A."/>
            <person name="Lapidus A."/>
            <person name="Glavina del Rio T."/>
            <person name="Dalin E."/>
            <person name="Tice H."/>
            <person name="Bruce D."/>
            <person name="Goodwin L."/>
            <person name="Pitluck S."/>
            <person name="Schmutz J."/>
            <person name="Larimer F."/>
            <person name="Land M."/>
            <person name="Hauser L."/>
            <person name="Kyrpides N."/>
            <person name="Ovchinnikova G."/>
            <person name="Li T."/>
            <person name="Liu Z."/>
            <person name="Zhao F."/>
            <person name="Overmann J."/>
            <person name="Bryant D.A."/>
            <person name="Richardson P."/>
        </authorList>
    </citation>
    <scope>NUCLEOTIDE SEQUENCE [LARGE SCALE GENOMIC DNA]</scope>
    <source>
        <strain evidence="1">BS1</strain>
    </source>
</reference>
<proteinExistence type="predicted"/>
<dbReference type="EMBL" id="CP001101">
    <property type="protein sequence ID" value="ACE04771.1"/>
    <property type="molecule type" value="Genomic_DNA"/>
</dbReference>
<evidence type="ECO:0000313" key="1">
    <source>
        <dbReference type="EMBL" id="ACE04771.1"/>
    </source>
</evidence>
<accession>B3ELT0</accession>
<dbReference type="AlphaFoldDB" id="B3ELT0"/>
<name>B3ELT0_CHLPB</name>
<protein>
    <submittedName>
        <fullName evidence="1">Uncharacterized protein</fullName>
    </submittedName>
</protein>